<dbReference type="SUPFAM" id="SSF52540">
    <property type="entry name" value="P-loop containing nucleoside triphosphate hydrolases"/>
    <property type="match status" value="1"/>
</dbReference>
<dbReference type="FunFam" id="3.40.50.300:FF:000947">
    <property type="entry name" value="DNA repair protein RAD50"/>
    <property type="match status" value="1"/>
</dbReference>
<organism evidence="18 19">
    <name type="scientific">Cladosporium halotolerans</name>
    <dbReference type="NCBI Taxonomy" id="1052096"/>
    <lineage>
        <taxon>Eukaryota</taxon>
        <taxon>Fungi</taxon>
        <taxon>Dikarya</taxon>
        <taxon>Ascomycota</taxon>
        <taxon>Pezizomycotina</taxon>
        <taxon>Dothideomycetes</taxon>
        <taxon>Dothideomycetidae</taxon>
        <taxon>Cladosporiales</taxon>
        <taxon>Cladosporiaceae</taxon>
        <taxon>Cladosporium</taxon>
    </lineage>
</organism>
<comment type="cofactor">
    <cofactor evidence="1">
        <name>Zn(2+)</name>
        <dbReference type="ChEBI" id="CHEBI:29105"/>
    </cofactor>
</comment>
<evidence type="ECO:0000256" key="1">
    <source>
        <dbReference type="ARBA" id="ARBA00001947"/>
    </source>
</evidence>
<dbReference type="Pfam" id="PF13558">
    <property type="entry name" value="SbcC_Walker_B"/>
    <property type="match status" value="1"/>
</dbReference>
<evidence type="ECO:0000256" key="4">
    <source>
        <dbReference type="ARBA" id="ARBA00009439"/>
    </source>
</evidence>
<comment type="subcellular location">
    <subcellularLocation>
        <location evidence="3">Chromosome</location>
    </subcellularLocation>
    <subcellularLocation>
        <location evidence="2">Nucleus</location>
    </subcellularLocation>
</comment>
<comment type="similarity">
    <text evidence="4">Belongs to the SMC family. RAD50 subfamily.</text>
</comment>
<name>A0AB34L8N4_9PEZI</name>
<evidence type="ECO:0000256" key="6">
    <source>
        <dbReference type="ARBA" id="ARBA00022454"/>
    </source>
</evidence>
<feature type="coiled-coil region" evidence="15">
    <location>
        <begin position="602"/>
        <end position="629"/>
    </location>
</feature>
<evidence type="ECO:0000256" key="8">
    <source>
        <dbReference type="ARBA" id="ARBA00022763"/>
    </source>
</evidence>
<keyword evidence="6" id="KW-0158">Chromosome</keyword>
<feature type="coiled-coil region" evidence="15">
    <location>
        <begin position="793"/>
        <end position="864"/>
    </location>
</feature>
<evidence type="ECO:0000256" key="14">
    <source>
        <dbReference type="ARBA" id="ARBA00049360"/>
    </source>
</evidence>
<evidence type="ECO:0000256" key="12">
    <source>
        <dbReference type="ARBA" id="ARBA00023204"/>
    </source>
</evidence>
<dbReference type="GO" id="GO:0070192">
    <property type="term" value="P:chromosome organization involved in meiotic cell cycle"/>
    <property type="evidence" value="ECO:0007669"/>
    <property type="project" value="TreeGrafter"/>
</dbReference>
<proteinExistence type="inferred from homology"/>
<keyword evidence="10" id="KW-0862">Zinc</keyword>
<evidence type="ECO:0000256" key="9">
    <source>
        <dbReference type="ARBA" id="ARBA00022801"/>
    </source>
</evidence>
<evidence type="ECO:0000256" key="10">
    <source>
        <dbReference type="ARBA" id="ARBA00022833"/>
    </source>
</evidence>
<dbReference type="InterPro" id="IPR004584">
    <property type="entry name" value="Rad50_eukaryotes"/>
</dbReference>
<feature type="coiled-coil region" evidence="15">
    <location>
        <begin position="292"/>
        <end position="361"/>
    </location>
</feature>
<dbReference type="RefSeq" id="XP_069234250.1">
    <property type="nucleotide sequence ID" value="XM_069368967.1"/>
</dbReference>
<dbReference type="GO" id="GO:0006302">
    <property type="term" value="P:double-strand break repair"/>
    <property type="evidence" value="ECO:0007669"/>
    <property type="project" value="InterPro"/>
</dbReference>
<evidence type="ECO:0000259" key="17">
    <source>
        <dbReference type="Pfam" id="PF13476"/>
    </source>
</evidence>
<keyword evidence="12" id="KW-0234">DNA repair</keyword>
<feature type="coiled-coil region" evidence="15">
    <location>
        <begin position="945"/>
        <end position="1059"/>
    </location>
</feature>
<dbReference type="SUPFAM" id="SSF57997">
    <property type="entry name" value="Tropomyosin"/>
    <property type="match status" value="1"/>
</dbReference>
<dbReference type="GO" id="GO:0007004">
    <property type="term" value="P:telomere maintenance via telomerase"/>
    <property type="evidence" value="ECO:0007669"/>
    <property type="project" value="TreeGrafter"/>
</dbReference>
<evidence type="ECO:0000256" key="11">
    <source>
        <dbReference type="ARBA" id="ARBA00023054"/>
    </source>
</evidence>
<keyword evidence="11 15" id="KW-0175">Coiled coil</keyword>
<dbReference type="GO" id="GO:0051880">
    <property type="term" value="F:G-quadruplex DNA binding"/>
    <property type="evidence" value="ECO:0007669"/>
    <property type="project" value="TreeGrafter"/>
</dbReference>
<dbReference type="NCBIfam" id="TIGR00606">
    <property type="entry name" value="rad50"/>
    <property type="match status" value="1"/>
</dbReference>
<keyword evidence="13" id="KW-0539">Nucleus</keyword>
<evidence type="ECO:0000313" key="19">
    <source>
        <dbReference type="Proteomes" id="UP000803884"/>
    </source>
</evidence>
<gene>
    <name evidence="18" type="ORF">WHR41_00361</name>
</gene>
<dbReference type="GO" id="GO:0016887">
    <property type="term" value="F:ATP hydrolysis activity"/>
    <property type="evidence" value="ECO:0007669"/>
    <property type="project" value="InterPro"/>
</dbReference>
<protein>
    <recommendedName>
        <fullName evidence="5">DNA repair protein RAD50</fullName>
    </recommendedName>
</protein>
<evidence type="ECO:0000256" key="5">
    <source>
        <dbReference type="ARBA" id="ARBA00017893"/>
    </source>
</evidence>
<evidence type="ECO:0000256" key="2">
    <source>
        <dbReference type="ARBA" id="ARBA00004123"/>
    </source>
</evidence>
<dbReference type="InterPro" id="IPR027417">
    <property type="entry name" value="P-loop_NTPase"/>
</dbReference>
<keyword evidence="8" id="KW-0227">DNA damage</keyword>
<evidence type="ECO:0000313" key="18">
    <source>
        <dbReference type="EMBL" id="KAL1591145.1"/>
    </source>
</evidence>
<dbReference type="GO" id="GO:0046872">
    <property type="term" value="F:metal ion binding"/>
    <property type="evidence" value="ECO:0007669"/>
    <property type="project" value="UniProtKB-KW"/>
</dbReference>
<accession>A0AB34L8N4</accession>
<comment type="catalytic activity">
    <reaction evidence="14">
        <text>ATP + H2O = ADP + phosphate + H(+)</text>
        <dbReference type="Rhea" id="RHEA:13065"/>
        <dbReference type="ChEBI" id="CHEBI:15377"/>
        <dbReference type="ChEBI" id="CHEBI:15378"/>
        <dbReference type="ChEBI" id="CHEBI:30616"/>
        <dbReference type="ChEBI" id="CHEBI:43474"/>
        <dbReference type="ChEBI" id="CHEBI:456216"/>
    </reaction>
</comment>
<feature type="coiled-coil region" evidence="15">
    <location>
        <begin position="494"/>
        <end position="528"/>
    </location>
</feature>
<evidence type="ECO:0000256" key="16">
    <source>
        <dbReference type="SAM" id="MobiDB-lite"/>
    </source>
</evidence>
<feature type="region of interest" description="Disordered" evidence="16">
    <location>
        <begin position="204"/>
        <end position="242"/>
    </location>
</feature>
<dbReference type="FunFam" id="3.40.50.300:FF:001195">
    <property type="entry name" value="DNA repair protein rad50"/>
    <property type="match status" value="1"/>
</dbReference>
<keyword evidence="7" id="KW-0479">Metal-binding</keyword>
<dbReference type="EMBL" id="JAAQHG020000001">
    <property type="protein sequence ID" value="KAL1591145.1"/>
    <property type="molecule type" value="Genomic_DNA"/>
</dbReference>
<dbReference type="GeneID" id="96001805"/>
<evidence type="ECO:0000256" key="15">
    <source>
        <dbReference type="SAM" id="Coils"/>
    </source>
</evidence>
<dbReference type="Gene3D" id="3.40.50.300">
    <property type="entry name" value="P-loop containing nucleotide triphosphate hydrolases"/>
    <property type="match status" value="2"/>
</dbReference>
<dbReference type="GO" id="GO:0043047">
    <property type="term" value="F:single-stranded telomeric DNA binding"/>
    <property type="evidence" value="ECO:0007669"/>
    <property type="project" value="TreeGrafter"/>
</dbReference>
<evidence type="ECO:0000256" key="13">
    <source>
        <dbReference type="ARBA" id="ARBA00023242"/>
    </source>
</evidence>
<dbReference type="PANTHER" id="PTHR18867:SF12">
    <property type="entry name" value="DNA REPAIR PROTEIN RAD50"/>
    <property type="match status" value="1"/>
</dbReference>
<evidence type="ECO:0000256" key="7">
    <source>
        <dbReference type="ARBA" id="ARBA00022723"/>
    </source>
</evidence>
<keyword evidence="19" id="KW-1185">Reference proteome</keyword>
<sequence length="1301" mass="148289">MSRIDKLSILGVRSFDNTRSETMQFTPPLTLIVGTNGSGKTTIIECLKYATTGELPPNGKLGGAFIHDPNLAQDKEVMAQVKVSFRNTEGNRMICTRNLQLTVKKNARSMKALESNINVWKNGEKRSISSRVAEVNEVLPKYLGTSKAVLDYVIFCHQDESLWPLSTPKDLKERFDKIFEAQKYSQAIDNIKVMRKGQNEKLIGYKKDYEHSKSDKQKAEKSEKRSMDLSQEIEEHRARSEELGDQIRAATEKAEHAWSLVEEAGVIVGKLTGKRIEEKTKEESVQSLRMNLSEMSESDEELRQMLDDYEGRVDTLKRDLASSTGRYGDLNRDINEVRSKVVTKEREYGSYEAQHQSYERQLVNRETLVKETARRHNIRGYDLEVNDDQARAFMDRIAKMARDQNAAFERARRETAEELQNAQKVITNLNEKKSALNSRKESAKQTIASNDQKIGSLQDKLDQISVDEGGKAAIESSLRDVEGRLGSNKTTFENAAWDQQIQAADTKLRDLDEQKEKLDTELVQGTRQAGDSARLDFVQKELKERQQSLKTMSGAHGDKIVSVLGGGWQPSSVETAFLRAVEERQSSVVEAENQRDGTGRELEQLDFKINNLRSDLKNKRLEVQAAAKAIRDALECEPKDYNDELSEIERSYSISKTDADSAKLIRQYFEQCLKVANEHKACNTCKRGFKSDREADNMRTAVQRQLSHVEDVDTKQLEELEEQLKAARAVGSDFDTWERLTQKDIPTMEAEERKLTDKREKLNMQLEHQDGEVDDRKAAKRDVDAMARTVQNIAKYSNEIGAFEGQIEELLAKQKASGGSRGLEAVQDDIRKVNEEARNAKAHLAKLTTEKDRTKSLINALELEVRDIKGRLSTADYQLKEKLSLEGHIEELKGANNAQREAMRAVDEDVQALGPQLSQAQAKYDDISTRGADKDRELQAETSKLNTSLNQLKMASQEIESYIERGGENQMKRAQREIDGLKAEVDRLEQDQHVVVREVKRLEGALRNVDETKRAVSDNQRYRRDLRGLNTVRAEIEELERTNAEADKLRNEREGARWQLERNKLAGEQATIVGEMKSKDVQLQQLLADYDIEYKNAAHQYRLAHVQVETTKACIEDLGRYIGALDKAVMKYHTLKMEEINRIIDELWRKTYQGTDVDTILIKSESENARANKSYNYRVCMIKSDAEMDMRGRCSAGQRVLASIIIRLALAECFGVNCGLIALDEPTTNLDRDNIRALAESLSEIIRVRRAQKNFQLIVITHDEDFLRAMQCGDYADNYWRVSRNERQKSQIERQSIAEVL</sequence>
<dbReference type="InterPro" id="IPR038729">
    <property type="entry name" value="Rad50/SbcC_AAA"/>
</dbReference>
<dbReference type="Gene3D" id="1.10.287.1490">
    <property type="match status" value="1"/>
</dbReference>
<dbReference type="GO" id="GO:0003691">
    <property type="term" value="F:double-stranded telomeric DNA binding"/>
    <property type="evidence" value="ECO:0007669"/>
    <property type="project" value="TreeGrafter"/>
</dbReference>
<reference evidence="18 19" key="1">
    <citation type="journal article" date="2020" name="Microbiol. Resour. Announc.">
        <title>Draft Genome Sequence of a Cladosporium Species Isolated from the Mesophotic Ascidian Didemnum maculosum.</title>
        <authorList>
            <person name="Gioti A."/>
            <person name="Siaperas R."/>
            <person name="Nikolaivits E."/>
            <person name="Le Goff G."/>
            <person name="Ouazzani J."/>
            <person name="Kotoulas G."/>
            <person name="Topakas E."/>
        </authorList>
    </citation>
    <scope>NUCLEOTIDE SEQUENCE [LARGE SCALE GENOMIC DNA]</scope>
    <source>
        <strain evidence="18 19">TM138-S3</strain>
    </source>
</reference>
<evidence type="ECO:0000256" key="3">
    <source>
        <dbReference type="ARBA" id="ARBA00004286"/>
    </source>
</evidence>
<dbReference type="Proteomes" id="UP000803884">
    <property type="component" value="Unassembled WGS sequence"/>
</dbReference>
<feature type="domain" description="Rad50/SbcC-type AAA" evidence="17">
    <location>
        <begin position="6"/>
        <end position="235"/>
    </location>
</feature>
<dbReference type="PANTHER" id="PTHR18867">
    <property type="entry name" value="RAD50"/>
    <property type="match status" value="1"/>
</dbReference>
<keyword evidence="9" id="KW-0378">Hydrolase</keyword>
<dbReference type="GO" id="GO:0030870">
    <property type="term" value="C:Mre11 complex"/>
    <property type="evidence" value="ECO:0007669"/>
    <property type="project" value="InterPro"/>
</dbReference>
<dbReference type="Pfam" id="PF13476">
    <property type="entry name" value="AAA_23"/>
    <property type="match status" value="1"/>
</dbReference>
<feature type="coiled-coil region" evidence="15">
    <location>
        <begin position="398"/>
        <end position="446"/>
    </location>
</feature>
<dbReference type="GO" id="GO:0000794">
    <property type="term" value="C:condensed nuclear chromosome"/>
    <property type="evidence" value="ECO:0007669"/>
    <property type="project" value="TreeGrafter"/>
</dbReference>
<comment type="caution">
    <text evidence="18">The sequence shown here is derived from an EMBL/GenBank/DDBJ whole genome shotgun (WGS) entry which is preliminary data.</text>
</comment>
<dbReference type="GO" id="GO:0000722">
    <property type="term" value="P:telomere maintenance via recombination"/>
    <property type="evidence" value="ECO:0007669"/>
    <property type="project" value="TreeGrafter"/>
</dbReference>